<dbReference type="KEGG" id="rsi:Runsl_1449"/>
<evidence type="ECO:0000256" key="2">
    <source>
        <dbReference type="SAM" id="SignalP"/>
    </source>
</evidence>
<feature type="signal peptide" evidence="2">
    <location>
        <begin position="1"/>
        <end position="21"/>
    </location>
</feature>
<gene>
    <name evidence="4" type="ordered locus">Runsl_1449</name>
</gene>
<dbReference type="Proteomes" id="UP000000493">
    <property type="component" value="Chromosome"/>
</dbReference>
<evidence type="ECO:0000259" key="3">
    <source>
        <dbReference type="Pfam" id="PF01464"/>
    </source>
</evidence>
<reference evidence="5" key="1">
    <citation type="submission" date="2011-06" db="EMBL/GenBank/DDBJ databases">
        <title>The complete genome of chromosome of Runella slithyformis DSM 19594.</title>
        <authorList>
            <consortium name="US DOE Joint Genome Institute (JGI-PGF)"/>
            <person name="Lucas S."/>
            <person name="Han J."/>
            <person name="Lapidus A."/>
            <person name="Bruce D."/>
            <person name="Goodwin L."/>
            <person name="Pitluck S."/>
            <person name="Peters L."/>
            <person name="Kyrpides N."/>
            <person name="Mavromatis K."/>
            <person name="Ivanova N."/>
            <person name="Ovchinnikova G."/>
            <person name="Zhang X."/>
            <person name="Misra M."/>
            <person name="Detter J.C."/>
            <person name="Tapia R."/>
            <person name="Han C."/>
            <person name="Land M."/>
            <person name="Hauser L."/>
            <person name="Markowitz V."/>
            <person name="Cheng J.-F."/>
            <person name="Hugenholtz P."/>
            <person name="Woyke T."/>
            <person name="Wu D."/>
            <person name="Tindall B."/>
            <person name="Faehrich R."/>
            <person name="Brambilla E."/>
            <person name="Klenk H.-P."/>
            <person name="Eisen J.A."/>
        </authorList>
    </citation>
    <scope>NUCLEOTIDE SEQUENCE [LARGE SCALE GENOMIC DNA]</scope>
    <source>
        <strain evidence="5">ATCC 29530 / DSM 19594 / LMG 11500 / NCIMB 11436 / LSU 4</strain>
    </source>
</reference>
<dbReference type="AlphaFoldDB" id="A0A7U3ZIP9"/>
<keyword evidence="2" id="KW-0732">Signal</keyword>
<dbReference type="PANTHER" id="PTHR37423">
    <property type="entry name" value="SOLUBLE LYTIC MUREIN TRANSGLYCOSYLASE-RELATED"/>
    <property type="match status" value="1"/>
</dbReference>
<dbReference type="Pfam" id="PF01464">
    <property type="entry name" value="SLT"/>
    <property type="match status" value="1"/>
</dbReference>
<proteinExistence type="inferred from homology"/>
<dbReference type="Gene3D" id="1.10.530.10">
    <property type="match status" value="1"/>
</dbReference>
<protein>
    <submittedName>
        <fullName evidence="4">Lytic transglycosylase catalytic</fullName>
    </submittedName>
</protein>
<feature type="domain" description="Transglycosylase SLT" evidence="3">
    <location>
        <begin position="87"/>
        <end position="184"/>
    </location>
</feature>
<sequence>MKRRKCIILSTLLLSSLGAEAEGFNESSCIRFCNEPLPVYESQVLNYFQSALLHTAAMPLHQIKPRAQKFFQVIDPILKQYQIPLDFKYLCVVESALNPKAISHKGAYGYWQFMPHTARAMGLVVDGPKDERENLVKSTHAACQYFLELHRQLGSWSLVAAAYNAGPTKVKKYLSSRGKTSYYNLRISTENRRYLYRVLAAKELFTRPEMYRPVINEEITLQKFIRQQGLALGLIAPLKIKVKASENNEFLIEETVSTFNEGLLSGFDELISMSFKRHGAFRHTAPESIDELEFAQSTDSKQNVYLWRAPRVNSRRRNDLKALLAEARSKTARTPELNFNLV</sequence>
<evidence type="ECO:0000313" key="4">
    <source>
        <dbReference type="EMBL" id="AEI47875.1"/>
    </source>
</evidence>
<feature type="chain" id="PRO_5031042404" evidence="2">
    <location>
        <begin position="22"/>
        <end position="342"/>
    </location>
</feature>
<comment type="similarity">
    <text evidence="1">Belongs to the transglycosylase Slt family.</text>
</comment>
<dbReference type="InterPro" id="IPR023346">
    <property type="entry name" value="Lysozyme-like_dom_sf"/>
</dbReference>
<accession>A0A7U3ZIP9</accession>
<keyword evidence="5" id="KW-1185">Reference proteome</keyword>
<reference evidence="4 5" key="2">
    <citation type="journal article" date="2012" name="Stand. Genomic Sci.">
        <title>Complete genome sequence of the aquatic bacterium Runella slithyformis type strain (LSU 4(T)).</title>
        <authorList>
            <person name="Copeland A."/>
            <person name="Zhang X."/>
            <person name="Misra M."/>
            <person name="Lapidus A."/>
            <person name="Nolan M."/>
            <person name="Lucas S."/>
            <person name="Deshpande S."/>
            <person name="Cheng J.F."/>
            <person name="Tapia R."/>
            <person name="Goodwin L.A."/>
            <person name="Pitluck S."/>
            <person name="Liolios K."/>
            <person name="Pagani I."/>
            <person name="Ivanova N."/>
            <person name="Mikhailova N."/>
            <person name="Pati A."/>
            <person name="Chen A."/>
            <person name="Palaniappan K."/>
            <person name="Land M."/>
            <person name="Hauser L."/>
            <person name="Pan C."/>
            <person name="Jeffries C.D."/>
            <person name="Detter J.C."/>
            <person name="Brambilla E.M."/>
            <person name="Rohde M."/>
            <person name="Djao O.D."/>
            <person name="Goker M."/>
            <person name="Sikorski J."/>
            <person name="Tindall B.J."/>
            <person name="Woyke T."/>
            <person name="Bristow J."/>
            <person name="Eisen J.A."/>
            <person name="Markowitz V."/>
            <person name="Hugenholtz P."/>
            <person name="Kyrpides N.C."/>
            <person name="Klenk H.P."/>
            <person name="Mavromatis K."/>
        </authorList>
    </citation>
    <scope>NUCLEOTIDE SEQUENCE [LARGE SCALE GENOMIC DNA]</scope>
    <source>
        <strain evidence="5">ATCC 29530 / DSM 19594 / LMG 11500 / NCIMB 11436 / LSU 4</strain>
    </source>
</reference>
<dbReference type="RefSeq" id="WP_013927194.1">
    <property type="nucleotide sequence ID" value="NC_015703.1"/>
</dbReference>
<evidence type="ECO:0000313" key="5">
    <source>
        <dbReference type="Proteomes" id="UP000000493"/>
    </source>
</evidence>
<dbReference type="CDD" id="cd16894">
    <property type="entry name" value="MltD-like"/>
    <property type="match status" value="1"/>
</dbReference>
<dbReference type="InterPro" id="IPR008258">
    <property type="entry name" value="Transglycosylase_SLT_dom_1"/>
</dbReference>
<evidence type="ECO:0000256" key="1">
    <source>
        <dbReference type="ARBA" id="ARBA00007734"/>
    </source>
</evidence>
<dbReference type="PANTHER" id="PTHR37423:SF2">
    <property type="entry name" value="MEMBRANE-BOUND LYTIC MUREIN TRANSGLYCOSYLASE C"/>
    <property type="match status" value="1"/>
</dbReference>
<organism evidence="4 5">
    <name type="scientific">Runella slithyformis (strain ATCC 29530 / DSM 19594 / LMG 11500 / NCIMB 11436 / LSU 4)</name>
    <dbReference type="NCBI Taxonomy" id="761193"/>
    <lineage>
        <taxon>Bacteria</taxon>
        <taxon>Pseudomonadati</taxon>
        <taxon>Bacteroidota</taxon>
        <taxon>Cytophagia</taxon>
        <taxon>Cytophagales</taxon>
        <taxon>Spirosomataceae</taxon>
        <taxon>Runella</taxon>
    </lineage>
</organism>
<name>A0A7U3ZIP9_RUNSL</name>
<dbReference type="SUPFAM" id="SSF53955">
    <property type="entry name" value="Lysozyme-like"/>
    <property type="match status" value="1"/>
</dbReference>
<dbReference type="EMBL" id="CP002859">
    <property type="protein sequence ID" value="AEI47875.1"/>
    <property type="molecule type" value="Genomic_DNA"/>
</dbReference>